<evidence type="ECO:0000313" key="2">
    <source>
        <dbReference type="EMBL" id="CAE7503862.1"/>
    </source>
</evidence>
<proteinExistence type="predicted"/>
<dbReference type="AlphaFoldDB" id="A0A812T4F2"/>
<protein>
    <submittedName>
        <fullName evidence="2">AguA protein</fullName>
    </submittedName>
</protein>
<gene>
    <name evidence="2" type="primary">aguA</name>
    <name evidence="2" type="ORF">SNAT2548_LOCUS28216</name>
</gene>
<dbReference type="InterPro" id="IPR007466">
    <property type="entry name" value="Peptidyl-Arg-deiminase_porph"/>
</dbReference>
<sequence>MPEEAAQQTRVYMSTATSNVWGTHTQSVQGSLALLANTLVKYQPVVIYVSPGDKSFMQSQLNSSVQVVDFQVDDLWMRDTSCIFAYNCSNYTECVATYGQPVDHAWPSAPLSCVDFNFNGWGQKQDHTNDAKVAANVASFSGATYVQSTLVMEGGSVEVDGEGTAIITRSSVINPNRNPGWDEAQVEAALYTTLGIEKVIWTDGIIGKDITDAHIDFYARFTSPGVVVAARENDATIYDYNVTRQVIADLQGATDARGRQLTVHILDNPEVLRPEWSTGTTGFAASYINYYVANGVVVAQNFGDSVTDAAAVSKLQELYPGRTVETLNVDPIAFGGGGIHCSTQQQPVGITAETTTTTTRTVPDGSTSDWALSVRVGLYNRGIYLRGI</sequence>
<dbReference type="GO" id="GO:0047632">
    <property type="term" value="F:agmatine deiminase activity"/>
    <property type="evidence" value="ECO:0007669"/>
    <property type="project" value="TreeGrafter"/>
</dbReference>
<keyword evidence="1" id="KW-0378">Hydrolase</keyword>
<dbReference type="GO" id="GO:0004668">
    <property type="term" value="F:protein-arginine deiminase activity"/>
    <property type="evidence" value="ECO:0007669"/>
    <property type="project" value="InterPro"/>
</dbReference>
<evidence type="ECO:0000313" key="3">
    <source>
        <dbReference type="Proteomes" id="UP000604046"/>
    </source>
</evidence>
<dbReference type="OrthoDB" id="544103at2759"/>
<dbReference type="PANTHER" id="PTHR31377:SF0">
    <property type="entry name" value="AGMATINE DEIMINASE-RELATED"/>
    <property type="match status" value="1"/>
</dbReference>
<dbReference type="GO" id="GO:0009446">
    <property type="term" value="P:putrescine biosynthetic process"/>
    <property type="evidence" value="ECO:0007669"/>
    <property type="project" value="InterPro"/>
</dbReference>
<dbReference type="Gene3D" id="3.75.10.10">
    <property type="entry name" value="L-arginine/glycine Amidinotransferase, Chain A"/>
    <property type="match status" value="1"/>
</dbReference>
<reference evidence="2" key="1">
    <citation type="submission" date="2021-02" db="EMBL/GenBank/DDBJ databases">
        <authorList>
            <person name="Dougan E. K."/>
            <person name="Rhodes N."/>
            <person name="Thang M."/>
            <person name="Chan C."/>
        </authorList>
    </citation>
    <scope>NUCLEOTIDE SEQUENCE</scope>
</reference>
<dbReference type="Proteomes" id="UP000604046">
    <property type="component" value="Unassembled WGS sequence"/>
</dbReference>
<dbReference type="SUPFAM" id="SSF55909">
    <property type="entry name" value="Pentein"/>
    <property type="match status" value="1"/>
</dbReference>
<comment type="caution">
    <text evidence="2">The sequence shown here is derived from an EMBL/GenBank/DDBJ whole genome shotgun (WGS) entry which is preliminary data.</text>
</comment>
<keyword evidence="3" id="KW-1185">Reference proteome</keyword>
<dbReference type="Pfam" id="PF04371">
    <property type="entry name" value="PAD_porph"/>
    <property type="match status" value="1"/>
</dbReference>
<name>A0A812T4F2_9DINO</name>
<dbReference type="PANTHER" id="PTHR31377">
    <property type="entry name" value="AGMATINE DEIMINASE-RELATED"/>
    <property type="match status" value="1"/>
</dbReference>
<accession>A0A812T4F2</accession>
<evidence type="ECO:0000256" key="1">
    <source>
        <dbReference type="ARBA" id="ARBA00022801"/>
    </source>
</evidence>
<organism evidence="2 3">
    <name type="scientific">Symbiodinium natans</name>
    <dbReference type="NCBI Taxonomy" id="878477"/>
    <lineage>
        <taxon>Eukaryota</taxon>
        <taxon>Sar</taxon>
        <taxon>Alveolata</taxon>
        <taxon>Dinophyceae</taxon>
        <taxon>Suessiales</taxon>
        <taxon>Symbiodiniaceae</taxon>
        <taxon>Symbiodinium</taxon>
    </lineage>
</organism>
<dbReference type="EMBL" id="CAJNDS010002508">
    <property type="protein sequence ID" value="CAE7503862.1"/>
    <property type="molecule type" value="Genomic_DNA"/>
</dbReference>